<dbReference type="InterPro" id="IPR009057">
    <property type="entry name" value="Homeodomain-like_sf"/>
</dbReference>
<evidence type="ECO:0000313" key="3">
    <source>
        <dbReference type="EMBL" id="MQU43041.1"/>
    </source>
</evidence>
<dbReference type="SUPFAM" id="SSF53098">
    <property type="entry name" value="Ribonuclease H-like"/>
    <property type="match status" value="1"/>
</dbReference>
<sequence>MKTIRPGQLVYWRDSASIVVELKDLIEAVIRKIEDGSIEVVRCADLRFSPEVDTARDSSHLTQDQAAWDETLEKFSVIKPLLHGRRSMEDVKNAAERSGKSVPTIYRWLKRYEKTGLVSSLSKSTRFDKGQGRLSKEIEEVIDEQIETYYLKKERRNVTQLHTRIKEICLSRSLPEPHLNTIYGRVSNIEDGVKIKKRLGSKAYRDTLLPTIGKFPSADYPNAVVQIDHTPVDVILVDEEHRLPIGRPYLTIAIDVATKMVTGFCLTLDPPSALSAGLCIAHAVQEKSNWLAKRDILAEWPIHGKMAKIHVDNAKEFRGNMLMRACALHDIVLEYRPKHQPNYGPHVERAFRTFMTECHTLEGTTFSNVKVKADYNSEQKACLTLDELELWFTTFFVYSYHNSKHSGNGGIPPIKKFSQLVYGSESQLGVGLPARVSDEETFRLDFTPYLERTIQQTGALVNYIHYYSPVLRKWIKAMDQNTNKVKKFIFAYDPRDISVVYFLDPDTKTYVPIPYLNSARPAISYWELKAALKRIKNDPNNDPDEDAIFQGVMKMRKIEESAIESTRLAKAQRAREKRSLRNVQRRRQSLGAHQKSQSESPVDVHEDSDPFGEVIIPFDDIELG</sequence>
<dbReference type="Proteomes" id="UP000466863">
    <property type="component" value="Unassembled WGS sequence"/>
</dbReference>
<dbReference type="PROSITE" id="PS50994">
    <property type="entry name" value="INTEGRASE"/>
    <property type="match status" value="1"/>
</dbReference>
<dbReference type="InterPro" id="IPR001584">
    <property type="entry name" value="Integrase_cat-core"/>
</dbReference>
<dbReference type="EMBL" id="WIVV01000042">
    <property type="protein sequence ID" value="MQU43041.1"/>
    <property type="molecule type" value="Genomic_DNA"/>
</dbReference>
<dbReference type="GO" id="GO:0003676">
    <property type="term" value="F:nucleic acid binding"/>
    <property type="evidence" value="ECO:0007669"/>
    <property type="project" value="InterPro"/>
</dbReference>
<gene>
    <name evidence="3" type="ORF">GHO28_11085</name>
</gene>
<feature type="domain" description="Integrase catalytic" evidence="2">
    <location>
        <begin position="217"/>
        <end position="421"/>
    </location>
</feature>
<evidence type="ECO:0000313" key="4">
    <source>
        <dbReference type="Proteomes" id="UP000466863"/>
    </source>
</evidence>
<dbReference type="SUPFAM" id="SSF46689">
    <property type="entry name" value="Homeodomain-like"/>
    <property type="match status" value="1"/>
</dbReference>
<dbReference type="GO" id="GO:0015074">
    <property type="term" value="P:DNA integration"/>
    <property type="evidence" value="ECO:0007669"/>
    <property type="project" value="InterPro"/>
</dbReference>
<dbReference type="InterPro" id="IPR036397">
    <property type="entry name" value="RNaseH_sf"/>
</dbReference>
<reference evidence="3 4" key="1">
    <citation type="submission" date="2019-10" db="EMBL/GenBank/DDBJ databases">
        <title>Evaluation of single-gene subtyping targets for Pseudomonas.</title>
        <authorList>
            <person name="Reichler S.J."/>
            <person name="Orsi R.H."/>
            <person name="Wiedmann M."/>
            <person name="Martin N.H."/>
            <person name="Murphy S.I."/>
        </authorList>
    </citation>
    <scope>NUCLEOTIDE SEQUENCE [LARGE SCALE GENOMIC DNA]</scope>
    <source>
        <strain evidence="3 4">FSL R10-1876</strain>
    </source>
</reference>
<proteinExistence type="predicted"/>
<evidence type="ECO:0000259" key="2">
    <source>
        <dbReference type="PROSITE" id="PS50994"/>
    </source>
</evidence>
<dbReference type="Gene3D" id="3.30.420.10">
    <property type="entry name" value="Ribonuclease H-like superfamily/Ribonuclease H"/>
    <property type="match status" value="1"/>
</dbReference>
<protein>
    <submittedName>
        <fullName evidence="3">DDE-type integrase/transposase/recombinase</fullName>
    </submittedName>
</protein>
<dbReference type="Pfam" id="PF09299">
    <property type="entry name" value="Mu-transpos_C"/>
    <property type="match status" value="1"/>
</dbReference>
<feature type="region of interest" description="Disordered" evidence="1">
    <location>
        <begin position="568"/>
        <end position="612"/>
    </location>
</feature>
<dbReference type="InterPro" id="IPR015378">
    <property type="entry name" value="Transposase-like_Mu_C"/>
</dbReference>
<dbReference type="AlphaFoldDB" id="A0A6I1WHX8"/>
<organism evidence="3 4">
    <name type="scientific">Pseudomonas helleri</name>
    <dbReference type="NCBI Taxonomy" id="1608996"/>
    <lineage>
        <taxon>Bacteria</taxon>
        <taxon>Pseudomonadati</taxon>
        <taxon>Pseudomonadota</taxon>
        <taxon>Gammaproteobacteria</taxon>
        <taxon>Pseudomonadales</taxon>
        <taxon>Pseudomonadaceae</taxon>
        <taxon>Pseudomonas</taxon>
    </lineage>
</organism>
<name>A0A6I1WHX8_9PSED</name>
<evidence type="ECO:0000256" key="1">
    <source>
        <dbReference type="SAM" id="MobiDB-lite"/>
    </source>
</evidence>
<dbReference type="InterPro" id="IPR012337">
    <property type="entry name" value="RNaseH-like_sf"/>
</dbReference>
<dbReference type="RefSeq" id="WP_153356085.1">
    <property type="nucleotide sequence ID" value="NZ_JBQQMA010000076.1"/>
</dbReference>
<accession>A0A6I1WHX8</accession>
<comment type="caution">
    <text evidence="3">The sequence shown here is derived from an EMBL/GenBank/DDBJ whole genome shotgun (WGS) entry which is preliminary data.</text>
</comment>